<proteinExistence type="predicted"/>
<sequence>MKPMIPKQLVTNLSPPVDLWSSSRTFSRSRYSLCECTVDSSSTLSSAGSILSILSNLHNVLSVLVPRI</sequence>
<dbReference type="EMBL" id="GBRH01218687">
    <property type="protein sequence ID" value="JAD79208.1"/>
    <property type="molecule type" value="Transcribed_RNA"/>
</dbReference>
<reference evidence="1" key="1">
    <citation type="submission" date="2014-09" db="EMBL/GenBank/DDBJ databases">
        <authorList>
            <person name="Magalhaes I.L.F."/>
            <person name="Oliveira U."/>
            <person name="Santos F.R."/>
            <person name="Vidigal T.H.D.A."/>
            <person name="Brescovit A.D."/>
            <person name="Santos A.J."/>
        </authorList>
    </citation>
    <scope>NUCLEOTIDE SEQUENCE</scope>
    <source>
        <tissue evidence="1">Shoot tissue taken approximately 20 cm above the soil surface</tissue>
    </source>
</reference>
<dbReference type="AlphaFoldDB" id="A0A0A9CXR1"/>
<accession>A0A0A9CXR1</accession>
<protein>
    <submittedName>
        <fullName evidence="1">Uncharacterized protein</fullName>
    </submittedName>
</protein>
<reference evidence="1" key="2">
    <citation type="journal article" date="2015" name="Data Brief">
        <title>Shoot transcriptome of the giant reed, Arundo donax.</title>
        <authorList>
            <person name="Barrero R.A."/>
            <person name="Guerrero F.D."/>
            <person name="Moolhuijzen P."/>
            <person name="Goolsby J.A."/>
            <person name="Tidwell J."/>
            <person name="Bellgard S.E."/>
            <person name="Bellgard M.I."/>
        </authorList>
    </citation>
    <scope>NUCLEOTIDE SEQUENCE</scope>
    <source>
        <tissue evidence="1">Shoot tissue taken approximately 20 cm above the soil surface</tissue>
    </source>
</reference>
<organism evidence="1">
    <name type="scientific">Arundo donax</name>
    <name type="common">Giant reed</name>
    <name type="synonym">Donax arundinaceus</name>
    <dbReference type="NCBI Taxonomy" id="35708"/>
    <lineage>
        <taxon>Eukaryota</taxon>
        <taxon>Viridiplantae</taxon>
        <taxon>Streptophyta</taxon>
        <taxon>Embryophyta</taxon>
        <taxon>Tracheophyta</taxon>
        <taxon>Spermatophyta</taxon>
        <taxon>Magnoliopsida</taxon>
        <taxon>Liliopsida</taxon>
        <taxon>Poales</taxon>
        <taxon>Poaceae</taxon>
        <taxon>PACMAD clade</taxon>
        <taxon>Arundinoideae</taxon>
        <taxon>Arundineae</taxon>
        <taxon>Arundo</taxon>
    </lineage>
</organism>
<name>A0A0A9CXR1_ARUDO</name>
<evidence type="ECO:0000313" key="1">
    <source>
        <dbReference type="EMBL" id="JAD79208.1"/>
    </source>
</evidence>